<organism evidence="2 3">
    <name type="scientific">Selenomonas caprae</name>
    <dbReference type="NCBI Taxonomy" id="2606905"/>
    <lineage>
        <taxon>Bacteria</taxon>
        <taxon>Bacillati</taxon>
        <taxon>Bacillota</taxon>
        <taxon>Negativicutes</taxon>
        <taxon>Selenomonadales</taxon>
        <taxon>Selenomonadaceae</taxon>
        <taxon>Selenomonas</taxon>
    </lineage>
</organism>
<dbReference type="EMBL" id="VTOZ01000008">
    <property type="protein sequence ID" value="TYZ29461.1"/>
    <property type="molecule type" value="Genomic_DNA"/>
</dbReference>
<keyword evidence="3" id="KW-1185">Reference proteome</keyword>
<evidence type="ECO:0000313" key="2">
    <source>
        <dbReference type="EMBL" id="TYZ29461.1"/>
    </source>
</evidence>
<feature type="domain" description="Transposase IS30-like HTH" evidence="1">
    <location>
        <begin position="3"/>
        <end position="46"/>
    </location>
</feature>
<evidence type="ECO:0000259" key="1">
    <source>
        <dbReference type="Pfam" id="PF13936"/>
    </source>
</evidence>
<protein>
    <submittedName>
        <fullName evidence="2">Helix-turn-helix domain-containing protein</fullName>
    </submittedName>
</protein>
<dbReference type="AlphaFoldDB" id="A0A5D6WLL2"/>
<dbReference type="Proteomes" id="UP000322783">
    <property type="component" value="Unassembled WGS sequence"/>
</dbReference>
<dbReference type="InterPro" id="IPR025246">
    <property type="entry name" value="IS30-like_HTH"/>
</dbReference>
<dbReference type="RefSeq" id="WP_149188837.1">
    <property type="nucleotide sequence ID" value="NZ_VTOZ01000008.1"/>
</dbReference>
<proteinExistence type="predicted"/>
<evidence type="ECO:0000313" key="3">
    <source>
        <dbReference type="Proteomes" id="UP000322783"/>
    </source>
</evidence>
<gene>
    <name evidence="2" type="ORF">FZ041_05485</name>
</gene>
<name>A0A5D6WLL2_9FIRM</name>
<sequence>MRHYKHLTLYERENLLFLRTKDYSITAIAESMGHNKGTISREPRRNSVANQYMPVVANTSIRHVVRIVSPITGWNTPVSWNI</sequence>
<reference evidence="2 3" key="1">
    <citation type="submission" date="2019-08" db="EMBL/GenBank/DDBJ databases">
        <title>Selenomonas sp. mPRGC5 and Selenomonas sp. mPRGC8 isolated from ruminal fluid of dairy goat (Capra hircus).</title>
        <authorList>
            <person name="Poothong S."/>
            <person name="Nuengjamnong C."/>
            <person name="Tanasupawat S."/>
        </authorList>
    </citation>
    <scope>NUCLEOTIDE SEQUENCE [LARGE SCALE GENOMIC DNA]</scope>
    <source>
        <strain evidence="3">mPRGC8</strain>
    </source>
</reference>
<comment type="caution">
    <text evidence="2">The sequence shown here is derived from an EMBL/GenBank/DDBJ whole genome shotgun (WGS) entry which is preliminary data.</text>
</comment>
<dbReference type="Pfam" id="PF13936">
    <property type="entry name" value="HTH_38"/>
    <property type="match status" value="1"/>
</dbReference>
<accession>A0A5D6WLL2</accession>